<comment type="caution">
    <text evidence="1">The sequence shown here is derived from an EMBL/GenBank/DDBJ whole genome shotgun (WGS) entry which is preliminary data.</text>
</comment>
<name>A0A3A8NG25_9BACT</name>
<dbReference type="AlphaFoldDB" id="A0A3A8NG25"/>
<reference evidence="2" key="1">
    <citation type="submission" date="2018-09" db="EMBL/GenBank/DDBJ databases">
        <authorList>
            <person name="Livingstone P.G."/>
            <person name="Whitworth D.E."/>
        </authorList>
    </citation>
    <scope>NUCLEOTIDE SEQUENCE [LARGE SCALE GENOMIC DNA]</scope>
    <source>
        <strain evidence="2">CA040B</strain>
    </source>
</reference>
<evidence type="ECO:0000313" key="1">
    <source>
        <dbReference type="EMBL" id="RKH40155.1"/>
    </source>
</evidence>
<dbReference type="Proteomes" id="UP000273405">
    <property type="component" value="Unassembled WGS sequence"/>
</dbReference>
<organism evidence="1 2">
    <name type="scientific">Corallococcus sicarius</name>
    <dbReference type="NCBI Taxonomy" id="2316726"/>
    <lineage>
        <taxon>Bacteria</taxon>
        <taxon>Pseudomonadati</taxon>
        <taxon>Myxococcota</taxon>
        <taxon>Myxococcia</taxon>
        <taxon>Myxococcales</taxon>
        <taxon>Cystobacterineae</taxon>
        <taxon>Myxococcaceae</taxon>
        <taxon>Corallococcus</taxon>
    </lineage>
</organism>
<proteinExistence type="predicted"/>
<evidence type="ECO:0000313" key="2">
    <source>
        <dbReference type="Proteomes" id="UP000273405"/>
    </source>
</evidence>
<keyword evidence="2" id="KW-1185">Reference proteome</keyword>
<dbReference type="OrthoDB" id="5382999at2"/>
<gene>
    <name evidence="1" type="ORF">D7X12_21615</name>
</gene>
<protein>
    <submittedName>
        <fullName evidence="1">Uncharacterized protein</fullName>
    </submittedName>
</protein>
<accession>A0A3A8NG25</accession>
<sequence>MVSSLALLALLACGTNRTGNPSGATPGASPDTAAASGTAGCPTHKLAFTREAGCQNDGAVEFCMPKDAPAAHAEVKRIAPSVSAMASRGRAGCDTATQTLFLYPTHEAACTSRHGALTDTAWNELCQLAALPEIQHIVPTWYE</sequence>
<dbReference type="EMBL" id="RAWG01000140">
    <property type="protein sequence ID" value="RKH40155.1"/>
    <property type="molecule type" value="Genomic_DNA"/>
</dbReference>